<evidence type="ECO:0000256" key="2">
    <source>
        <dbReference type="SAM" id="Phobius"/>
    </source>
</evidence>
<keyword evidence="2" id="KW-1133">Transmembrane helix</keyword>
<accession>A0A0C3AWU9</accession>
<protein>
    <submittedName>
        <fullName evidence="3">Uncharacterized protein</fullName>
    </submittedName>
</protein>
<keyword evidence="4" id="KW-1185">Reference proteome</keyword>
<dbReference type="Proteomes" id="UP000053989">
    <property type="component" value="Unassembled WGS sequence"/>
</dbReference>
<feature type="region of interest" description="Disordered" evidence="1">
    <location>
        <begin position="174"/>
        <end position="196"/>
    </location>
</feature>
<name>A0A0C3AWU9_9AGAM</name>
<dbReference type="InterPro" id="IPR012349">
    <property type="entry name" value="Split_barrel_FMN-bd"/>
</dbReference>
<evidence type="ECO:0000256" key="1">
    <source>
        <dbReference type="SAM" id="MobiDB-lite"/>
    </source>
</evidence>
<proteinExistence type="predicted"/>
<dbReference type="SUPFAM" id="SSF50475">
    <property type="entry name" value="FMN-binding split barrel"/>
    <property type="match status" value="1"/>
</dbReference>
<feature type="transmembrane region" description="Helical" evidence="2">
    <location>
        <begin position="293"/>
        <end position="312"/>
    </location>
</feature>
<gene>
    <name evidence="3" type="ORF">SCLCIDRAFT_6613</name>
</gene>
<dbReference type="OrthoDB" id="539398at2759"/>
<sequence>MHEALRLHVCLASLSLFLTMGVFYDEIPESLFKWIKKQRMFWVATAPLSAQGHVNLSPKMGEDCFRIVNSKRVYYQDLSGSGILGRPLYIFLIVMLSRPPRILRLFGVGTVHEYGTPEYHALIPEGTRRPGSRAAIFIEVYQVGTSCGFAVPLYSFVTHRTQLDRIAALKEGADRDNALRPRNNPDGQADPSPNSLRAHWLLNNSNSLDGLPALLTAPDAMARVVPQHNFDKNAPRPTLDVVTRGYDKNRRSVVLKDHQKALVLSFFLGAITATAFTQILGKLNFLAISPTPASSYGFCGPTAIPGSLFEWIKKQRMFWVATAPLSAQGHINLSPKGGEDCFHIVNSRRVYYQDLSGSGIETISHIRENGRITVMFHAFEGPPKILRLFGVGTVYEYGTPEYHTLIPTETRRPGSRAAIVIDVYQVGTSCGFAVPLYNFVTHRTQLLRLAALREKSDRDNSLSPCDNPGSQVDPPPNSIRAYWLCKNMKSLDGLPGLLTAPDAIAHIIPQNNFVKDTPRPMLDVVRGNDKNRRSAIVKDHVKVLVLGFFLGAITLTAFTQILGKLNNR</sequence>
<feature type="transmembrane region" description="Helical" evidence="2">
    <location>
        <begin position="261"/>
        <end position="281"/>
    </location>
</feature>
<reference evidence="3 4" key="1">
    <citation type="submission" date="2014-04" db="EMBL/GenBank/DDBJ databases">
        <authorList>
            <consortium name="DOE Joint Genome Institute"/>
            <person name="Kuo A."/>
            <person name="Kohler A."/>
            <person name="Nagy L.G."/>
            <person name="Floudas D."/>
            <person name="Copeland A."/>
            <person name="Barry K.W."/>
            <person name="Cichocki N."/>
            <person name="Veneault-Fourrey C."/>
            <person name="LaButti K."/>
            <person name="Lindquist E.A."/>
            <person name="Lipzen A."/>
            <person name="Lundell T."/>
            <person name="Morin E."/>
            <person name="Murat C."/>
            <person name="Sun H."/>
            <person name="Tunlid A."/>
            <person name="Henrissat B."/>
            <person name="Grigoriev I.V."/>
            <person name="Hibbett D.S."/>
            <person name="Martin F."/>
            <person name="Nordberg H.P."/>
            <person name="Cantor M.N."/>
            <person name="Hua S.X."/>
        </authorList>
    </citation>
    <scope>NUCLEOTIDE SEQUENCE [LARGE SCALE GENOMIC DNA]</scope>
    <source>
        <strain evidence="3 4">Foug A</strain>
    </source>
</reference>
<dbReference type="EMBL" id="KN822006">
    <property type="protein sequence ID" value="KIM69457.1"/>
    <property type="molecule type" value="Genomic_DNA"/>
</dbReference>
<evidence type="ECO:0000313" key="3">
    <source>
        <dbReference type="EMBL" id="KIM69457.1"/>
    </source>
</evidence>
<feature type="transmembrane region" description="Helical" evidence="2">
    <location>
        <begin position="7"/>
        <end position="24"/>
    </location>
</feature>
<evidence type="ECO:0000313" key="4">
    <source>
        <dbReference type="Proteomes" id="UP000053989"/>
    </source>
</evidence>
<dbReference type="STRING" id="1036808.A0A0C3AWU9"/>
<reference evidence="4" key="2">
    <citation type="submission" date="2015-01" db="EMBL/GenBank/DDBJ databases">
        <title>Evolutionary Origins and Diversification of the Mycorrhizal Mutualists.</title>
        <authorList>
            <consortium name="DOE Joint Genome Institute"/>
            <consortium name="Mycorrhizal Genomics Consortium"/>
            <person name="Kohler A."/>
            <person name="Kuo A."/>
            <person name="Nagy L.G."/>
            <person name="Floudas D."/>
            <person name="Copeland A."/>
            <person name="Barry K.W."/>
            <person name="Cichocki N."/>
            <person name="Veneault-Fourrey C."/>
            <person name="LaButti K."/>
            <person name="Lindquist E.A."/>
            <person name="Lipzen A."/>
            <person name="Lundell T."/>
            <person name="Morin E."/>
            <person name="Murat C."/>
            <person name="Riley R."/>
            <person name="Ohm R."/>
            <person name="Sun H."/>
            <person name="Tunlid A."/>
            <person name="Henrissat B."/>
            <person name="Grigoriev I.V."/>
            <person name="Hibbett D.S."/>
            <person name="Martin F."/>
        </authorList>
    </citation>
    <scope>NUCLEOTIDE SEQUENCE [LARGE SCALE GENOMIC DNA]</scope>
    <source>
        <strain evidence="4">Foug A</strain>
    </source>
</reference>
<dbReference type="Gene3D" id="2.30.110.10">
    <property type="entry name" value="Electron Transport, Fmn-binding Protein, Chain A"/>
    <property type="match status" value="2"/>
</dbReference>
<dbReference type="InParanoid" id="A0A0C3AWU9"/>
<dbReference type="PANTHER" id="PTHR39336">
    <property type="entry name" value="PYRIDOXAMINE PHOSPHATE OXIDASE FAMILY PROTEIN (AFU_ORTHOLOGUE AFUA_6G11440)"/>
    <property type="match status" value="1"/>
</dbReference>
<organism evidence="3 4">
    <name type="scientific">Scleroderma citrinum Foug A</name>
    <dbReference type="NCBI Taxonomy" id="1036808"/>
    <lineage>
        <taxon>Eukaryota</taxon>
        <taxon>Fungi</taxon>
        <taxon>Dikarya</taxon>
        <taxon>Basidiomycota</taxon>
        <taxon>Agaricomycotina</taxon>
        <taxon>Agaricomycetes</taxon>
        <taxon>Agaricomycetidae</taxon>
        <taxon>Boletales</taxon>
        <taxon>Sclerodermatineae</taxon>
        <taxon>Sclerodermataceae</taxon>
        <taxon>Scleroderma</taxon>
    </lineage>
</organism>
<dbReference type="AlphaFoldDB" id="A0A0C3AWU9"/>
<keyword evidence="2" id="KW-0472">Membrane</keyword>
<keyword evidence="2" id="KW-0812">Transmembrane</keyword>
<dbReference type="HOGENOM" id="CLU_529081_0_0_1"/>
<feature type="transmembrane region" description="Helical" evidence="2">
    <location>
        <begin position="543"/>
        <end position="563"/>
    </location>
</feature>
<dbReference type="PANTHER" id="PTHR39336:SF3">
    <property type="entry name" value="PYRIDOXAMINE PHOSPHATE OXIDASE"/>
    <property type="match status" value="1"/>
</dbReference>